<accession>A0A1I1M2A5</accession>
<keyword evidence="7" id="KW-0653">Protein transport</keyword>
<dbReference type="InterPro" id="IPR003400">
    <property type="entry name" value="ExbD"/>
</dbReference>
<sequence>MSRKKLIDRETDADVDMTPMLDIVFILLIFFIVTTSFVKELAIEANKSQKNEGKVSSSNSIYIEITAQEQIWLSYANKPKRLVDLERVEANIERALAEQETQNVIIKADYQVRHEVVFTVMDHIKATSDLQINIMTVD</sequence>
<evidence type="ECO:0000256" key="6">
    <source>
        <dbReference type="ARBA" id="ARBA00023136"/>
    </source>
</evidence>
<gene>
    <name evidence="9" type="ORF">SAMN02745724_02481</name>
</gene>
<dbReference type="GO" id="GO:0015031">
    <property type="term" value="P:protein transport"/>
    <property type="evidence" value="ECO:0007669"/>
    <property type="project" value="UniProtKB-KW"/>
</dbReference>
<comment type="similarity">
    <text evidence="2 7">Belongs to the ExbD/TolR family.</text>
</comment>
<dbReference type="EMBL" id="FOLO01000017">
    <property type="protein sequence ID" value="SFC75790.1"/>
    <property type="molecule type" value="Genomic_DNA"/>
</dbReference>
<dbReference type="OrthoDB" id="6291746at2"/>
<evidence type="ECO:0000256" key="3">
    <source>
        <dbReference type="ARBA" id="ARBA00022475"/>
    </source>
</evidence>
<keyword evidence="3" id="KW-1003">Cell membrane</keyword>
<keyword evidence="5 8" id="KW-1133">Transmembrane helix</keyword>
<keyword evidence="7" id="KW-0813">Transport</keyword>
<protein>
    <submittedName>
        <fullName evidence="9">Outer membrane transport energization protein ExbD</fullName>
    </submittedName>
</protein>
<dbReference type="GO" id="GO:0005886">
    <property type="term" value="C:plasma membrane"/>
    <property type="evidence" value="ECO:0007669"/>
    <property type="project" value="UniProtKB-SubCell"/>
</dbReference>
<evidence type="ECO:0000256" key="8">
    <source>
        <dbReference type="SAM" id="Phobius"/>
    </source>
</evidence>
<organism evidence="9 10">
    <name type="scientific">Pseudoalteromonas denitrificans DSM 6059</name>
    <dbReference type="NCBI Taxonomy" id="1123010"/>
    <lineage>
        <taxon>Bacteria</taxon>
        <taxon>Pseudomonadati</taxon>
        <taxon>Pseudomonadota</taxon>
        <taxon>Gammaproteobacteria</taxon>
        <taxon>Alteromonadales</taxon>
        <taxon>Pseudoalteromonadaceae</taxon>
        <taxon>Pseudoalteromonas</taxon>
    </lineage>
</organism>
<proteinExistence type="inferred from homology"/>
<evidence type="ECO:0000313" key="9">
    <source>
        <dbReference type="EMBL" id="SFC75790.1"/>
    </source>
</evidence>
<evidence type="ECO:0000256" key="4">
    <source>
        <dbReference type="ARBA" id="ARBA00022692"/>
    </source>
</evidence>
<evidence type="ECO:0000256" key="1">
    <source>
        <dbReference type="ARBA" id="ARBA00004162"/>
    </source>
</evidence>
<dbReference type="Proteomes" id="UP000198862">
    <property type="component" value="Unassembled WGS sequence"/>
</dbReference>
<keyword evidence="6 8" id="KW-0472">Membrane</keyword>
<reference evidence="9 10" key="1">
    <citation type="submission" date="2016-10" db="EMBL/GenBank/DDBJ databases">
        <authorList>
            <person name="de Groot N.N."/>
        </authorList>
    </citation>
    <scope>NUCLEOTIDE SEQUENCE [LARGE SCALE GENOMIC DNA]</scope>
    <source>
        <strain evidence="9 10">DSM 6059</strain>
    </source>
</reference>
<comment type="subcellular location">
    <subcellularLocation>
        <location evidence="1">Cell membrane</location>
        <topology evidence="1">Single-pass membrane protein</topology>
    </subcellularLocation>
    <subcellularLocation>
        <location evidence="7">Cell membrane</location>
        <topology evidence="7">Single-pass type II membrane protein</topology>
    </subcellularLocation>
</comment>
<keyword evidence="10" id="KW-1185">Reference proteome</keyword>
<evidence type="ECO:0000256" key="7">
    <source>
        <dbReference type="RuleBase" id="RU003879"/>
    </source>
</evidence>
<name>A0A1I1M2A5_9GAMM</name>
<dbReference type="STRING" id="1123010.SAMN02745724_02481"/>
<dbReference type="Gene3D" id="3.30.420.270">
    <property type="match status" value="1"/>
</dbReference>
<dbReference type="PANTHER" id="PTHR30558:SF13">
    <property type="entry name" value="BIOPOLYMER TRANSPORT PROTEIN EXBD2"/>
    <property type="match status" value="1"/>
</dbReference>
<dbReference type="PANTHER" id="PTHR30558">
    <property type="entry name" value="EXBD MEMBRANE COMPONENT OF PMF-DRIVEN MACROMOLECULE IMPORT SYSTEM"/>
    <property type="match status" value="1"/>
</dbReference>
<evidence type="ECO:0000256" key="5">
    <source>
        <dbReference type="ARBA" id="ARBA00022989"/>
    </source>
</evidence>
<dbReference type="RefSeq" id="WP_091984187.1">
    <property type="nucleotide sequence ID" value="NZ_FOLO01000017.1"/>
</dbReference>
<evidence type="ECO:0000256" key="2">
    <source>
        <dbReference type="ARBA" id="ARBA00005811"/>
    </source>
</evidence>
<evidence type="ECO:0000313" key="10">
    <source>
        <dbReference type="Proteomes" id="UP000198862"/>
    </source>
</evidence>
<keyword evidence="4 7" id="KW-0812">Transmembrane</keyword>
<dbReference type="GO" id="GO:0022857">
    <property type="term" value="F:transmembrane transporter activity"/>
    <property type="evidence" value="ECO:0007669"/>
    <property type="project" value="InterPro"/>
</dbReference>
<feature type="transmembrane region" description="Helical" evidence="8">
    <location>
        <begin position="20"/>
        <end position="38"/>
    </location>
</feature>
<dbReference type="Pfam" id="PF02472">
    <property type="entry name" value="ExbD"/>
    <property type="match status" value="1"/>
</dbReference>
<dbReference type="AlphaFoldDB" id="A0A1I1M2A5"/>